<dbReference type="GO" id="GO:0006509">
    <property type="term" value="P:membrane protein ectodomain proteolysis"/>
    <property type="evidence" value="ECO:0007669"/>
    <property type="project" value="TreeGrafter"/>
</dbReference>
<proteinExistence type="predicted"/>
<dbReference type="SUPFAM" id="SSF55486">
    <property type="entry name" value="Metalloproteases ('zincins'), catalytic domain"/>
    <property type="match status" value="1"/>
</dbReference>
<feature type="binding site" evidence="8">
    <location>
        <position position="301"/>
    </location>
    <ligand>
        <name>Zn(2+)</name>
        <dbReference type="ChEBI" id="CHEBI:29105"/>
        <note>catalytic</note>
    </ligand>
</feature>
<evidence type="ECO:0000256" key="9">
    <source>
        <dbReference type="SAM" id="MobiDB-lite"/>
    </source>
</evidence>
<keyword evidence="8" id="KW-0479">Metal-binding</keyword>
<dbReference type="PROSITE" id="PS50215">
    <property type="entry name" value="ADAM_MEPRO"/>
    <property type="match status" value="1"/>
</dbReference>
<feature type="transmembrane region" description="Helical" evidence="10">
    <location>
        <begin position="656"/>
        <end position="676"/>
    </location>
</feature>
<feature type="compositionally biased region" description="Basic and acidic residues" evidence="9">
    <location>
        <begin position="768"/>
        <end position="784"/>
    </location>
</feature>
<keyword evidence="5 7" id="KW-1015">Disulfide bond</keyword>
<feature type="binding site" evidence="8">
    <location>
        <position position="291"/>
    </location>
    <ligand>
        <name>Zn(2+)</name>
        <dbReference type="ChEBI" id="CHEBI:29105"/>
        <note>catalytic</note>
    </ligand>
</feature>
<feature type="disulfide bond" evidence="8">
    <location>
        <begin position="266"/>
        <end position="346"/>
    </location>
</feature>
<name>A0A8S1GRZ7_9PELO</name>
<dbReference type="GO" id="GO:0004222">
    <property type="term" value="F:metalloendopeptidase activity"/>
    <property type="evidence" value="ECO:0007669"/>
    <property type="project" value="InterPro"/>
</dbReference>
<feature type="region of interest" description="Disordered" evidence="9">
    <location>
        <begin position="823"/>
        <end position="902"/>
    </location>
</feature>
<evidence type="ECO:0000259" key="11">
    <source>
        <dbReference type="PROSITE" id="PS50026"/>
    </source>
</evidence>
<dbReference type="GO" id="GO:0046872">
    <property type="term" value="F:metal ion binding"/>
    <property type="evidence" value="ECO:0007669"/>
    <property type="project" value="UniProtKB-KW"/>
</dbReference>
<evidence type="ECO:0000256" key="5">
    <source>
        <dbReference type="ARBA" id="ARBA00023157"/>
    </source>
</evidence>
<dbReference type="SMART" id="SM00050">
    <property type="entry name" value="DISIN"/>
    <property type="match status" value="1"/>
</dbReference>
<dbReference type="PANTHER" id="PTHR11905">
    <property type="entry name" value="ADAM A DISINTEGRIN AND METALLOPROTEASE DOMAIN"/>
    <property type="match status" value="1"/>
</dbReference>
<keyword evidence="7" id="KW-0245">EGF-like domain</keyword>
<keyword evidence="8" id="KW-0862">Zinc</keyword>
<dbReference type="PROSITE" id="PS50214">
    <property type="entry name" value="DISINTEGRIN_2"/>
    <property type="match status" value="1"/>
</dbReference>
<evidence type="ECO:0000256" key="7">
    <source>
        <dbReference type="PROSITE-ProRule" id="PRU00076"/>
    </source>
</evidence>
<feature type="disulfide bond" evidence="7">
    <location>
        <begin position="603"/>
        <end position="613"/>
    </location>
</feature>
<dbReference type="EMBL" id="CAJGYM010000002">
    <property type="protein sequence ID" value="CAD6185463.1"/>
    <property type="molecule type" value="Genomic_DNA"/>
</dbReference>
<dbReference type="Pfam" id="PF01421">
    <property type="entry name" value="Reprolysin"/>
    <property type="match status" value="1"/>
</dbReference>
<comment type="subcellular location">
    <subcellularLocation>
        <location evidence="1">Membrane</location>
        <topology evidence="1">Single-pass membrane protein</topology>
    </subcellularLocation>
</comment>
<feature type="disulfide bond" evidence="7">
    <location>
        <begin position="621"/>
        <end position="630"/>
    </location>
</feature>
<evidence type="ECO:0000259" key="12">
    <source>
        <dbReference type="PROSITE" id="PS50214"/>
    </source>
</evidence>
<accession>A0A8S1GRZ7</accession>
<gene>
    <name evidence="14" type="ORF">CAUJ_LOCUS1382</name>
</gene>
<keyword evidence="4 10" id="KW-0472">Membrane</keyword>
<evidence type="ECO:0000256" key="6">
    <source>
        <dbReference type="PROSITE-ProRule" id="PRU00068"/>
    </source>
</evidence>
<feature type="domain" description="Peptidase M12B" evidence="13">
    <location>
        <begin position="156"/>
        <end position="351"/>
    </location>
</feature>
<dbReference type="InterPro" id="IPR006586">
    <property type="entry name" value="ADAM_Cys-rich"/>
</dbReference>
<feature type="domain" description="Disintegrin" evidence="12">
    <location>
        <begin position="357"/>
        <end position="444"/>
    </location>
</feature>
<evidence type="ECO:0000256" key="8">
    <source>
        <dbReference type="PROSITE-ProRule" id="PRU00276"/>
    </source>
</evidence>
<dbReference type="OrthoDB" id="5951731at2759"/>
<evidence type="ECO:0000256" key="10">
    <source>
        <dbReference type="SAM" id="Phobius"/>
    </source>
</evidence>
<dbReference type="GO" id="GO:0016020">
    <property type="term" value="C:membrane"/>
    <property type="evidence" value="ECO:0007669"/>
    <property type="project" value="UniProtKB-SubCell"/>
</dbReference>
<dbReference type="Gene3D" id="4.10.70.10">
    <property type="entry name" value="Disintegrin domain"/>
    <property type="match status" value="1"/>
</dbReference>
<dbReference type="InterPro" id="IPR001762">
    <property type="entry name" value="Disintegrin_dom"/>
</dbReference>
<dbReference type="SUPFAM" id="SSF57552">
    <property type="entry name" value="Blood coagulation inhibitor (disintegrin)"/>
    <property type="match status" value="1"/>
</dbReference>
<dbReference type="InterPro" id="IPR000742">
    <property type="entry name" value="EGF"/>
</dbReference>
<comment type="caution">
    <text evidence="7">Lacks conserved residue(s) required for the propagation of feature annotation.</text>
</comment>
<reference evidence="14" key="1">
    <citation type="submission" date="2020-10" db="EMBL/GenBank/DDBJ databases">
        <authorList>
            <person name="Kikuchi T."/>
        </authorList>
    </citation>
    <scope>NUCLEOTIDE SEQUENCE</scope>
    <source>
        <strain evidence="14">NKZ352</strain>
    </source>
</reference>
<evidence type="ECO:0000256" key="2">
    <source>
        <dbReference type="ARBA" id="ARBA00022692"/>
    </source>
</evidence>
<evidence type="ECO:0000259" key="13">
    <source>
        <dbReference type="PROSITE" id="PS50215"/>
    </source>
</evidence>
<feature type="active site" evidence="8">
    <location>
        <position position="292"/>
    </location>
</feature>
<dbReference type="PANTHER" id="PTHR11905:SF159">
    <property type="entry name" value="ADAM METALLOPROTEASE"/>
    <property type="match status" value="1"/>
</dbReference>
<dbReference type="SMART" id="SM00608">
    <property type="entry name" value="ACR"/>
    <property type="match status" value="1"/>
</dbReference>
<dbReference type="CDD" id="cd04269">
    <property type="entry name" value="ZnMc_adamalysin_II_like"/>
    <property type="match status" value="1"/>
</dbReference>
<feature type="binding site" evidence="8">
    <location>
        <position position="295"/>
    </location>
    <ligand>
        <name>Zn(2+)</name>
        <dbReference type="ChEBI" id="CHEBI:29105"/>
        <note>catalytic</note>
    </ligand>
</feature>
<keyword evidence="15" id="KW-1185">Reference proteome</keyword>
<sequence length="902" mass="98911">MSNITVKCPVEVFRSGAKLTPVELVDQARNLDQIELTFELGNGNEVPLLLNNEKYNLRSTIDEKASTSTIVPNCHYSGNFDGLRQSLSICDYENIAGLIMVSGNTFSISAKDGQFILTPQIRNSCEVFQKPRLRRAINSKANDLAYVKDLMDGKWRFVELALVADNSMYRKFKSDEAALNNHLHSIVNIMNSLYYPLHIRISLVYSEIWKEGDKLSVVSDANKSLSEFMNYRKGILKEHPHDNAHLLTNVVFTDGVVGKAYRGTMCSYDYSGGVFMDHNEDVAIVAGTVTHEMGHNFGMDHDVDPQTCNCPTSQCIMAPQSGRLEYWSECSVKFLSSAINRGVDICLLNEPGIKAGDAKCGNGIIESGEECDCGQESCPNNCCNGKTCQLNGEAKCASGDCCDLEICQPKPRATVCRAATGICDLDEYCNGKTQDCPPDFFVQNGNSCPGRDNEFCYEGTCGSREDQCSLLWGPTGVAGDERCYSLNTKGTWSGHCGHDVHTDQYTPCKNENKQCGLLQCETTAERPVYGTSNAIVGFHTPIYLDANYQTKKYCYGVKSTYVGTAKQKQPGMVPDGAPCGKGMICVENKCRDHGNVTKLTASCEANCHDRGICNNVGNCHCERGFGGIACEIPGYGGSVNSNDAYSFRGITLSSTFLVFFILFGFFIAGLCIYYRVKRNRNLLTESWVYVKKNFDLHGTLIPTRHAPPPPKQRIDRAGLASTWGEPQNGYIAVKPPSFLPPAIPLVSYSSVAAPESNAPKTANTAHIRSFDSRDDFNKTLRPKDLPPSVPNVPLRPPEEVIEKLHEECAEEIGIGKVKPKIYDKPLPSVPKVQDEKTPLRRNESMSRPGGAPPPPPAQQSQSKPAVPAKPPRAIQSLATDGDSSSAKVDVKSMAAKFDSQKK</sequence>
<dbReference type="Pfam" id="PF00200">
    <property type="entry name" value="Disintegrin"/>
    <property type="match status" value="1"/>
</dbReference>
<dbReference type="InterPro" id="IPR001590">
    <property type="entry name" value="Peptidase_M12B"/>
</dbReference>
<dbReference type="FunFam" id="3.40.390.10:FF:000002">
    <property type="entry name" value="Disintegrin and metalloproteinase domain-containing protein 22"/>
    <property type="match status" value="1"/>
</dbReference>
<dbReference type="Proteomes" id="UP000835052">
    <property type="component" value="Unassembled WGS sequence"/>
</dbReference>
<protein>
    <submittedName>
        <fullName evidence="14">Uncharacterized protein</fullName>
    </submittedName>
</protein>
<dbReference type="PROSITE" id="PS50026">
    <property type="entry name" value="EGF_3"/>
    <property type="match status" value="1"/>
</dbReference>
<keyword evidence="3 10" id="KW-1133">Transmembrane helix</keyword>
<dbReference type="Pfam" id="PF08516">
    <property type="entry name" value="ADAM_CR"/>
    <property type="match status" value="1"/>
</dbReference>
<evidence type="ECO:0000313" key="14">
    <source>
        <dbReference type="EMBL" id="CAD6185463.1"/>
    </source>
</evidence>
<dbReference type="PROSITE" id="PS00022">
    <property type="entry name" value="EGF_1"/>
    <property type="match status" value="1"/>
</dbReference>
<dbReference type="PROSITE" id="PS01186">
    <property type="entry name" value="EGF_2"/>
    <property type="match status" value="1"/>
</dbReference>
<feature type="domain" description="EGF-like" evidence="11">
    <location>
        <begin position="599"/>
        <end position="631"/>
    </location>
</feature>
<evidence type="ECO:0000313" key="15">
    <source>
        <dbReference type="Proteomes" id="UP000835052"/>
    </source>
</evidence>
<organism evidence="14 15">
    <name type="scientific">Caenorhabditis auriculariae</name>
    <dbReference type="NCBI Taxonomy" id="2777116"/>
    <lineage>
        <taxon>Eukaryota</taxon>
        <taxon>Metazoa</taxon>
        <taxon>Ecdysozoa</taxon>
        <taxon>Nematoda</taxon>
        <taxon>Chromadorea</taxon>
        <taxon>Rhabditida</taxon>
        <taxon>Rhabditina</taxon>
        <taxon>Rhabditomorpha</taxon>
        <taxon>Rhabditoidea</taxon>
        <taxon>Rhabditidae</taxon>
        <taxon>Peloderinae</taxon>
        <taxon>Caenorhabditis</taxon>
    </lineage>
</organism>
<evidence type="ECO:0000256" key="1">
    <source>
        <dbReference type="ARBA" id="ARBA00004167"/>
    </source>
</evidence>
<evidence type="ECO:0000256" key="3">
    <source>
        <dbReference type="ARBA" id="ARBA00022989"/>
    </source>
</evidence>
<feature type="region of interest" description="Disordered" evidence="9">
    <location>
        <begin position="754"/>
        <end position="794"/>
    </location>
</feature>
<feature type="compositionally biased region" description="Basic and acidic residues" evidence="9">
    <location>
        <begin position="832"/>
        <end position="844"/>
    </location>
</feature>
<dbReference type="AlphaFoldDB" id="A0A8S1GRZ7"/>
<dbReference type="InterPro" id="IPR024079">
    <property type="entry name" value="MetalloPept_cat_dom_sf"/>
</dbReference>
<dbReference type="InterPro" id="IPR036436">
    <property type="entry name" value="Disintegrin_dom_sf"/>
</dbReference>
<dbReference type="Gene3D" id="3.40.390.10">
    <property type="entry name" value="Collagenase (Catalytic Domain)"/>
    <property type="match status" value="1"/>
</dbReference>
<dbReference type="InterPro" id="IPR034027">
    <property type="entry name" value="Reprolysin_adamalysin"/>
</dbReference>
<evidence type="ECO:0000256" key="4">
    <source>
        <dbReference type="ARBA" id="ARBA00023136"/>
    </source>
</evidence>
<feature type="disulfide bond" evidence="8">
    <location>
        <begin position="310"/>
        <end position="315"/>
    </location>
</feature>
<feature type="compositionally biased region" description="Polar residues" evidence="9">
    <location>
        <begin position="876"/>
        <end position="886"/>
    </location>
</feature>
<comment type="caution">
    <text evidence="14">The sequence shown here is derived from an EMBL/GenBank/DDBJ whole genome shotgun (WGS) entry which is preliminary data.</text>
</comment>
<feature type="compositionally biased region" description="Pro residues" evidence="9">
    <location>
        <begin position="785"/>
        <end position="794"/>
    </location>
</feature>
<keyword evidence="2 10" id="KW-0812">Transmembrane</keyword>
<feature type="disulfide bond" evidence="6">
    <location>
        <begin position="416"/>
        <end position="436"/>
    </location>
</feature>